<sequence>MTRALMDTTEQGNVLKTQPSSIKCLRYNNQMPRSLRAQTQSEGAHPASVDTMPTRIVGFTGELDQKLKKLTEHQVIDMIKSKPEIMPPEWAQDLAMEPKQDKQSTAFVPFLNKLQKQTVNARIATITIPFPIFWTIKTKPDPADLILGYPTTESVFTNDDPNVNTNK</sequence>
<accession>A0A5J4VQG3</accession>
<protein>
    <submittedName>
        <fullName evidence="1">Uncharacterized protein</fullName>
    </submittedName>
</protein>
<gene>
    <name evidence="1" type="ORF">EZS28_019976</name>
</gene>
<name>A0A5J4VQG3_9EUKA</name>
<dbReference type="EMBL" id="SNRW01005730">
    <property type="protein sequence ID" value="KAA6384496.1"/>
    <property type="molecule type" value="Genomic_DNA"/>
</dbReference>
<dbReference type="Proteomes" id="UP000324800">
    <property type="component" value="Unassembled WGS sequence"/>
</dbReference>
<evidence type="ECO:0000313" key="2">
    <source>
        <dbReference type="Proteomes" id="UP000324800"/>
    </source>
</evidence>
<comment type="caution">
    <text evidence="1">The sequence shown here is derived from an EMBL/GenBank/DDBJ whole genome shotgun (WGS) entry which is preliminary data.</text>
</comment>
<reference evidence="1 2" key="1">
    <citation type="submission" date="2019-03" db="EMBL/GenBank/DDBJ databases">
        <title>Single cell metagenomics reveals metabolic interactions within the superorganism composed of flagellate Streblomastix strix and complex community of Bacteroidetes bacteria on its surface.</title>
        <authorList>
            <person name="Treitli S.C."/>
            <person name="Kolisko M."/>
            <person name="Husnik F."/>
            <person name="Keeling P."/>
            <person name="Hampl V."/>
        </authorList>
    </citation>
    <scope>NUCLEOTIDE SEQUENCE [LARGE SCALE GENOMIC DNA]</scope>
    <source>
        <strain evidence="1">ST1C</strain>
    </source>
</reference>
<organism evidence="1 2">
    <name type="scientific">Streblomastix strix</name>
    <dbReference type="NCBI Taxonomy" id="222440"/>
    <lineage>
        <taxon>Eukaryota</taxon>
        <taxon>Metamonada</taxon>
        <taxon>Preaxostyla</taxon>
        <taxon>Oxymonadida</taxon>
        <taxon>Streblomastigidae</taxon>
        <taxon>Streblomastix</taxon>
    </lineage>
</organism>
<proteinExistence type="predicted"/>
<dbReference type="AlphaFoldDB" id="A0A5J4VQG3"/>
<evidence type="ECO:0000313" key="1">
    <source>
        <dbReference type="EMBL" id="KAA6384496.1"/>
    </source>
</evidence>